<dbReference type="Proteomes" id="UP000235881">
    <property type="component" value="Unassembled WGS sequence"/>
</dbReference>
<evidence type="ECO:0000313" key="3">
    <source>
        <dbReference type="Proteomes" id="UP000235881"/>
    </source>
</evidence>
<dbReference type="GO" id="GO:0046677">
    <property type="term" value="P:response to antibiotic"/>
    <property type="evidence" value="ECO:0007669"/>
    <property type="project" value="TreeGrafter"/>
</dbReference>
<keyword evidence="1" id="KW-0472">Membrane</keyword>
<dbReference type="AlphaFoldDB" id="A0A8E2U419"/>
<name>A0A8E2U419_9GAMM</name>
<keyword evidence="1" id="KW-1133">Transmembrane helix</keyword>
<dbReference type="RefSeq" id="WP_102827800.1">
    <property type="nucleotide sequence ID" value="NZ_CP065721.1"/>
</dbReference>
<dbReference type="PANTHER" id="PTHR38684">
    <property type="entry name" value="PROTEIN AMPE"/>
    <property type="match status" value="1"/>
</dbReference>
<feature type="transmembrane region" description="Helical" evidence="1">
    <location>
        <begin position="74"/>
        <end position="93"/>
    </location>
</feature>
<comment type="caution">
    <text evidence="2">The sequence shown here is derived from an EMBL/GenBank/DDBJ whole genome shotgun (WGS) entry which is preliminary data.</text>
</comment>
<dbReference type="InterPro" id="IPR052966">
    <property type="entry name" value="Beta-lactamase_Reg"/>
</dbReference>
<feature type="transmembrane region" description="Helical" evidence="1">
    <location>
        <begin position="189"/>
        <end position="211"/>
    </location>
</feature>
<sequence length="278" mass="31172">MSFLVILLVLLIEKFSDWRHRLQRDGAWLAQLRRLEARPRLTASPWLALALLVLLPVLLLGCVLWLLEPLAYGWLSLPLHVLVVLYSLGRGAVKRELGPFRDAWRRGDEEAAALVAERDLKLREAEPASLLQAAQGLLLWRSYEGFFAVIFWYVLLGPMAALAYRLLALTVEHAQLDPLRERAAQVRHAFDWLAVRVLLASFALVGNFVALNRALLHRLLDWDMPARQLLAEVGPQAADLEPPIAGEAGVARLDALGALLVRARVLWYAALALWTLLA</sequence>
<evidence type="ECO:0000256" key="1">
    <source>
        <dbReference type="SAM" id="Phobius"/>
    </source>
</evidence>
<dbReference type="InterPro" id="IPR031347">
    <property type="entry name" value="AmpE"/>
</dbReference>
<accession>A0A8E2U419</accession>
<dbReference type="Pfam" id="PF17113">
    <property type="entry name" value="AmpE"/>
    <property type="match status" value="1"/>
</dbReference>
<dbReference type="GO" id="GO:0005886">
    <property type="term" value="C:plasma membrane"/>
    <property type="evidence" value="ECO:0007669"/>
    <property type="project" value="TreeGrafter"/>
</dbReference>
<protein>
    <recommendedName>
        <fullName evidence="4">AmpE protein</fullName>
    </recommendedName>
</protein>
<dbReference type="PANTHER" id="PTHR38684:SF1">
    <property type="entry name" value="PROTEIN AMPE"/>
    <property type="match status" value="1"/>
</dbReference>
<gene>
    <name evidence="2" type="ORF">CXK95_04845</name>
</gene>
<dbReference type="EMBL" id="POUK01000002">
    <property type="protein sequence ID" value="PNF77023.1"/>
    <property type="molecule type" value="Genomic_DNA"/>
</dbReference>
<feature type="transmembrane region" description="Helical" evidence="1">
    <location>
        <begin position="146"/>
        <end position="168"/>
    </location>
</feature>
<reference evidence="2 3" key="1">
    <citation type="submission" date="2018-01" db="EMBL/GenBank/DDBJ databases">
        <title>Denitrification phenotypes of diverse strains of Pseudomonas stutzeri.</title>
        <authorList>
            <person name="Milligan D.A."/>
            <person name="Bergaust L."/>
            <person name="Bakken L.R."/>
            <person name="Frostegard A."/>
        </authorList>
    </citation>
    <scope>NUCLEOTIDE SEQUENCE [LARGE SCALE GENOMIC DNA]</scope>
    <source>
        <strain evidence="2 3">DSM 50238</strain>
    </source>
</reference>
<evidence type="ECO:0000313" key="2">
    <source>
        <dbReference type="EMBL" id="PNF77023.1"/>
    </source>
</evidence>
<evidence type="ECO:0008006" key="4">
    <source>
        <dbReference type="Google" id="ProtNLM"/>
    </source>
</evidence>
<keyword evidence="3" id="KW-1185">Reference proteome</keyword>
<organism evidence="2 3">
    <name type="scientific">Stutzerimonas degradans</name>
    <dbReference type="NCBI Taxonomy" id="2968968"/>
    <lineage>
        <taxon>Bacteria</taxon>
        <taxon>Pseudomonadati</taxon>
        <taxon>Pseudomonadota</taxon>
        <taxon>Gammaproteobacteria</taxon>
        <taxon>Pseudomonadales</taxon>
        <taxon>Pseudomonadaceae</taxon>
        <taxon>Stutzerimonas</taxon>
    </lineage>
</organism>
<proteinExistence type="predicted"/>
<keyword evidence="1" id="KW-0812">Transmembrane</keyword>
<feature type="transmembrane region" description="Helical" evidence="1">
    <location>
        <begin position="43"/>
        <end position="67"/>
    </location>
</feature>